<keyword evidence="8 10" id="KW-1133">Transmembrane helix</keyword>
<dbReference type="PANTHER" id="PTHR19241">
    <property type="entry name" value="ATP-BINDING CASSETTE TRANSPORTER"/>
    <property type="match status" value="1"/>
</dbReference>
<dbReference type="HOGENOM" id="CLU_000604_35_6_1"/>
<dbReference type="InterPro" id="IPR013525">
    <property type="entry name" value="ABC2_TM"/>
</dbReference>
<evidence type="ECO:0000256" key="5">
    <source>
        <dbReference type="ARBA" id="ARBA00022692"/>
    </source>
</evidence>
<proteinExistence type="inferred from homology"/>
<evidence type="ECO:0000313" key="13">
    <source>
        <dbReference type="EnsemblProtists" id="EKX34927"/>
    </source>
</evidence>
<dbReference type="AlphaFoldDB" id="L1IFS8"/>
<dbReference type="SMART" id="SM00382">
    <property type="entry name" value="AAA"/>
    <property type="match status" value="2"/>
</dbReference>
<keyword evidence="4" id="KW-0813">Transport</keyword>
<organism evidence="12">
    <name type="scientific">Guillardia theta (strain CCMP2712)</name>
    <name type="common">Cryptophyte</name>
    <dbReference type="NCBI Taxonomy" id="905079"/>
    <lineage>
        <taxon>Eukaryota</taxon>
        <taxon>Cryptophyceae</taxon>
        <taxon>Pyrenomonadales</taxon>
        <taxon>Geminigeraceae</taxon>
        <taxon>Guillardia</taxon>
    </lineage>
</organism>
<dbReference type="KEGG" id="gtt:GUITHDRAFT_48863"/>
<dbReference type="GeneID" id="17291698"/>
<evidence type="ECO:0000256" key="1">
    <source>
        <dbReference type="ARBA" id="ARBA00004141"/>
    </source>
</evidence>
<feature type="non-terminal residue" evidence="12">
    <location>
        <position position="1"/>
    </location>
</feature>
<feature type="transmembrane region" description="Helical" evidence="10">
    <location>
        <begin position="488"/>
        <end position="506"/>
    </location>
</feature>
<dbReference type="Pfam" id="PF19055">
    <property type="entry name" value="ABC2_membrane_7"/>
    <property type="match status" value="1"/>
</dbReference>
<evidence type="ECO:0000256" key="6">
    <source>
        <dbReference type="ARBA" id="ARBA00022741"/>
    </source>
</evidence>
<evidence type="ECO:0000256" key="4">
    <source>
        <dbReference type="ARBA" id="ARBA00022448"/>
    </source>
</evidence>
<dbReference type="OMA" id="FCISNWA"/>
<dbReference type="GO" id="GO:0140359">
    <property type="term" value="F:ABC-type transporter activity"/>
    <property type="evidence" value="ECO:0007669"/>
    <property type="project" value="InterPro"/>
</dbReference>
<dbReference type="Gene3D" id="3.40.50.300">
    <property type="entry name" value="P-loop containing nucleotide triphosphate hydrolases"/>
    <property type="match status" value="2"/>
</dbReference>
<dbReference type="SUPFAM" id="SSF52540">
    <property type="entry name" value="P-loop containing nucleoside triphosphate hydrolases"/>
    <property type="match status" value="2"/>
</dbReference>
<dbReference type="STRING" id="905079.L1IFS8"/>
<dbReference type="OrthoDB" id="66620at2759"/>
<feature type="transmembrane region" description="Helical" evidence="10">
    <location>
        <begin position="1014"/>
        <end position="1035"/>
    </location>
</feature>
<evidence type="ECO:0000256" key="8">
    <source>
        <dbReference type="ARBA" id="ARBA00022989"/>
    </source>
</evidence>
<dbReference type="InterPro" id="IPR003593">
    <property type="entry name" value="AAA+_ATPase"/>
</dbReference>
<keyword evidence="7" id="KW-0067">ATP-binding</keyword>
<dbReference type="InterPro" id="IPR043926">
    <property type="entry name" value="ABCG_dom"/>
</dbReference>
<dbReference type="RefSeq" id="XP_005821907.1">
    <property type="nucleotide sequence ID" value="XM_005821850.1"/>
</dbReference>
<keyword evidence="6" id="KW-0547">Nucleotide-binding</keyword>
<dbReference type="GO" id="GO:0005524">
    <property type="term" value="F:ATP binding"/>
    <property type="evidence" value="ECO:0007669"/>
    <property type="project" value="UniProtKB-KW"/>
</dbReference>
<dbReference type="GO" id="GO:0009507">
    <property type="term" value="C:chloroplast"/>
    <property type="evidence" value="ECO:0007669"/>
    <property type="project" value="UniProtKB-SubCell"/>
</dbReference>
<evidence type="ECO:0000313" key="14">
    <source>
        <dbReference type="Proteomes" id="UP000011087"/>
    </source>
</evidence>
<dbReference type="InterPro" id="IPR034003">
    <property type="entry name" value="ABCG_PDR_2"/>
</dbReference>
<reference evidence="14" key="2">
    <citation type="submission" date="2012-11" db="EMBL/GenBank/DDBJ databases">
        <authorList>
            <person name="Kuo A."/>
            <person name="Curtis B.A."/>
            <person name="Tanifuji G."/>
            <person name="Burki F."/>
            <person name="Gruber A."/>
            <person name="Irimia M."/>
            <person name="Maruyama S."/>
            <person name="Arias M.C."/>
            <person name="Ball S.G."/>
            <person name="Gile G.H."/>
            <person name="Hirakawa Y."/>
            <person name="Hopkins J.F."/>
            <person name="Rensing S.A."/>
            <person name="Schmutz J."/>
            <person name="Symeonidi A."/>
            <person name="Elias M."/>
            <person name="Eveleigh R.J."/>
            <person name="Herman E.K."/>
            <person name="Klute M.J."/>
            <person name="Nakayama T."/>
            <person name="Obornik M."/>
            <person name="Reyes-Prieto A."/>
            <person name="Armbrust E.V."/>
            <person name="Aves S.J."/>
            <person name="Beiko R.G."/>
            <person name="Coutinho P."/>
            <person name="Dacks J.B."/>
            <person name="Durnford D.G."/>
            <person name="Fast N.M."/>
            <person name="Green B.R."/>
            <person name="Grisdale C."/>
            <person name="Hempe F."/>
            <person name="Henrissat B."/>
            <person name="Hoppner M.P."/>
            <person name="Ishida K.-I."/>
            <person name="Kim E."/>
            <person name="Koreny L."/>
            <person name="Kroth P.G."/>
            <person name="Liu Y."/>
            <person name="Malik S.-B."/>
            <person name="Maier U.G."/>
            <person name="McRose D."/>
            <person name="Mock T."/>
            <person name="Neilson J.A."/>
            <person name="Onodera N.T."/>
            <person name="Poole A.M."/>
            <person name="Pritham E.J."/>
            <person name="Richards T.A."/>
            <person name="Rocap G."/>
            <person name="Roy S.W."/>
            <person name="Sarai C."/>
            <person name="Schaack S."/>
            <person name="Shirato S."/>
            <person name="Slamovits C.H."/>
            <person name="Spencer D.F."/>
            <person name="Suzuki S."/>
            <person name="Worden A.Z."/>
            <person name="Zauner S."/>
            <person name="Barry K."/>
            <person name="Bell C."/>
            <person name="Bharti A.K."/>
            <person name="Crow J.A."/>
            <person name="Grimwood J."/>
            <person name="Kramer R."/>
            <person name="Lindquist E."/>
            <person name="Lucas S."/>
            <person name="Salamov A."/>
            <person name="McFadden G.I."/>
            <person name="Lane C.E."/>
            <person name="Keeling P.J."/>
            <person name="Gray M.W."/>
            <person name="Grigoriev I.V."/>
            <person name="Archibald J.M."/>
        </authorList>
    </citation>
    <scope>NUCLEOTIDE SEQUENCE</scope>
    <source>
        <strain evidence="14">CCMP2712</strain>
    </source>
</reference>
<keyword evidence="5 10" id="KW-0812">Transmembrane</keyword>
<comment type="subcellular location">
    <subcellularLocation>
        <location evidence="1">Membrane</location>
        <topology evidence="1">Multi-pass membrane protein</topology>
    </subcellularLocation>
    <subcellularLocation>
        <location evidence="2">Plastid</location>
        <location evidence="2">Chloroplast</location>
    </subcellularLocation>
</comment>
<feature type="non-terminal residue" evidence="12">
    <location>
        <position position="1204"/>
    </location>
</feature>
<accession>L1IFS8</accession>
<feature type="domain" description="ABC transporter" evidence="11">
    <location>
        <begin position="1"/>
        <end position="247"/>
    </location>
</feature>
<evidence type="ECO:0000256" key="7">
    <source>
        <dbReference type="ARBA" id="ARBA00022840"/>
    </source>
</evidence>
<feature type="transmembrane region" description="Helical" evidence="10">
    <location>
        <begin position="382"/>
        <end position="401"/>
    </location>
</feature>
<dbReference type="eggNOG" id="KOG0065">
    <property type="taxonomic scope" value="Eukaryota"/>
</dbReference>
<dbReference type="GO" id="GO:0016020">
    <property type="term" value="C:membrane"/>
    <property type="evidence" value="ECO:0007669"/>
    <property type="project" value="UniProtKB-SubCell"/>
</dbReference>
<reference evidence="12 14" key="1">
    <citation type="journal article" date="2012" name="Nature">
        <title>Algal genomes reveal evolutionary mosaicism and the fate of nucleomorphs.</title>
        <authorList>
            <consortium name="DOE Joint Genome Institute"/>
            <person name="Curtis B.A."/>
            <person name="Tanifuji G."/>
            <person name="Burki F."/>
            <person name="Gruber A."/>
            <person name="Irimia M."/>
            <person name="Maruyama S."/>
            <person name="Arias M.C."/>
            <person name="Ball S.G."/>
            <person name="Gile G.H."/>
            <person name="Hirakawa Y."/>
            <person name="Hopkins J.F."/>
            <person name="Kuo A."/>
            <person name="Rensing S.A."/>
            <person name="Schmutz J."/>
            <person name="Symeonidi A."/>
            <person name="Elias M."/>
            <person name="Eveleigh R.J."/>
            <person name="Herman E.K."/>
            <person name="Klute M.J."/>
            <person name="Nakayama T."/>
            <person name="Obornik M."/>
            <person name="Reyes-Prieto A."/>
            <person name="Armbrust E.V."/>
            <person name="Aves S.J."/>
            <person name="Beiko R.G."/>
            <person name="Coutinho P."/>
            <person name="Dacks J.B."/>
            <person name="Durnford D.G."/>
            <person name="Fast N.M."/>
            <person name="Green B.R."/>
            <person name="Grisdale C.J."/>
            <person name="Hempel F."/>
            <person name="Henrissat B."/>
            <person name="Hoppner M.P."/>
            <person name="Ishida K."/>
            <person name="Kim E."/>
            <person name="Koreny L."/>
            <person name="Kroth P.G."/>
            <person name="Liu Y."/>
            <person name="Malik S.B."/>
            <person name="Maier U.G."/>
            <person name="McRose D."/>
            <person name="Mock T."/>
            <person name="Neilson J.A."/>
            <person name="Onodera N.T."/>
            <person name="Poole A.M."/>
            <person name="Pritham E.J."/>
            <person name="Richards T.A."/>
            <person name="Rocap G."/>
            <person name="Roy S.W."/>
            <person name="Sarai C."/>
            <person name="Schaack S."/>
            <person name="Shirato S."/>
            <person name="Slamovits C.H."/>
            <person name="Spencer D.F."/>
            <person name="Suzuki S."/>
            <person name="Worden A.Z."/>
            <person name="Zauner S."/>
            <person name="Barry K."/>
            <person name="Bell C."/>
            <person name="Bharti A.K."/>
            <person name="Crow J.A."/>
            <person name="Grimwood J."/>
            <person name="Kramer R."/>
            <person name="Lindquist E."/>
            <person name="Lucas S."/>
            <person name="Salamov A."/>
            <person name="McFadden G.I."/>
            <person name="Lane C.E."/>
            <person name="Keeling P.J."/>
            <person name="Gray M.W."/>
            <person name="Grigoriev I.V."/>
            <person name="Archibald J.M."/>
        </authorList>
    </citation>
    <scope>NUCLEOTIDE SEQUENCE</scope>
    <source>
        <strain evidence="12 14">CCMP2712</strain>
    </source>
</reference>
<protein>
    <recommendedName>
        <fullName evidence="11">ABC transporter domain-containing protein</fullName>
    </recommendedName>
</protein>
<feature type="transmembrane region" description="Helical" evidence="10">
    <location>
        <begin position="1096"/>
        <end position="1120"/>
    </location>
</feature>
<evidence type="ECO:0000256" key="3">
    <source>
        <dbReference type="ARBA" id="ARBA00006012"/>
    </source>
</evidence>
<evidence type="ECO:0000256" key="10">
    <source>
        <dbReference type="SAM" id="Phobius"/>
    </source>
</evidence>
<feature type="transmembrane region" description="Helical" evidence="10">
    <location>
        <begin position="1162"/>
        <end position="1182"/>
    </location>
</feature>
<dbReference type="PROSITE" id="PS50893">
    <property type="entry name" value="ABC_TRANSPORTER_2"/>
    <property type="match status" value="2"/>
</dbReference>
<evidence type="ECO:0000259" key="11">
    <source>
        <dbReference type="PROSITE" id="PS50893"/>
    </source>
</evidence>
<feature type="transmembrane region" description="Helical" evidence="10">
    <location>
        <begin position="1132"/>
        <end position="1150"/>
    </location>
</feature>
<gene>
    <name evidence="12" type="ORF">GUITHDRAFT_48863</name>
</gene>
<evidence type="ECO:0000256" key="2">
    <source>
        <dbReference type="ARBA" id="ARBA00004229"/>
    </source>
</evidence>
<dbReference type="Pfam" id="PF01061">
    <property type="entry name" value="ABC2_membrane"/>
    <property type="match status" value="2"/>
</dbReference>
<keyword evidence="14" id="KW-1185">Reference proteome</keyword>
<dbReference type="InterPro" id="IPR003439">
    <property type="entry name" value="ABC_transporter-like_ATP-bd"/>
</dbReference>
<dbReference type="GO" id="GO:0016887">
    <property type="term" value="F:ATP hydrolysis activity"/>
    <property type="evidence" value="ECO:0007669"/>
    <property type="project" value="InterPro"/>
</dbReference>
<feature type="domain" description="ABC transporter" evidence="11">
    <location>
        <begin position="662"/>
        <end position="913"/>
    </location>
</feature>
<reference evidence="13" key="3">
    <citation type="submission" date="2016-03" db="UniProtKB">
        <authorList>
            <consortium name="EnsemblProtists"/>
        </authorList>
    </citation>
    <scope>IDENTIFICATION</scope>
</reference>
<evidence type="ECO:0000313" key="12">
    <source>
        <dbReference type="EMBL" id="EKX34927.1"/>
    </source>
</evidence>
<dbReference type="CDD" id="cd03232">
    <property type="entry name" value="ABCG_PDR_domain2"/>
    <property type="match status" value="1"/>
</dbReference>
<dbReference type="InterPro" id="IPR027417">
    <property type="entry name" value="P-loop_NTPase"/>
</dbReference>
<dbReference type="EnsemblProtists" id="EKX34927">
    <property type="protein sequence ID" value="EKX34927"/>
    <property type="gene ID" value="GUITHDRAFT_48863"/>
</dbReference>
<evidence type="ECO:0000256" key="9">
    <source>
        <dbReference type="ARBA" id="ARBA00023136"/>
    </source>
</evidence>
<dbReference type="Proteomes" id="UP000011087">
    <property type="component" value="Unassembled WGS sequence"/>
</dbReference>
<dbReference type="EMBL" id="JH993100">
    <property type="protein sequence ID" value="EKX34927.1"/>
    <property type="molecule type" value="Genomic_DNA"/>
</dbReference>
<feature type="transmembrane region" description="Helical" evidence="10">
    <location>
        <begin position="574"/>
        <end position="596"/>
    </location>
</feature>
<keyword evidence="9 10" id="KW-0472">Membrane</keyword>
<dbReference type="PaxDb" id="55529-EKX34927"/>
<comment type="similarity">
    <text evidence="3">Belongs to the ABC transporter superfamily. ABCG family. PDR (TC 3.A.1.205) subfamily.</text>
</comment>
<sequence>KKTLLHDVTTAFAPGKICLLIGPPQAGKTTLLKHISNRIDSDIQAKGTLLYNGVCPRNALVPRIVAYTPQIDNHTPVLTVKQTLEFAFDCTSSAFVRHVAQKGGVDIPQNKEEGREMRNKVNVLLTYSGLENCKDTIVGDGVLRGISGGEKRRLTLAEQLVGTPMVHCMDEITTGLDSAAAYDIVKSLANACHTFHNTSIVSLLQPPPDVVELFDEVLVLGTGGALVYHGPVSHAMKYFCDEVGFFCPDDLPLADFLVRVCSEEAVQLWPSSKGEHPPSCIELAERWKRSQAFEDAILPRFKEAASVGQDLSSNPVNRFPWTIPYGSSYLRLITSCVKRSSTVLMKDKTLVRGLIVQRLLQSVMLGTIFWQTDNDAMKIPMLFLLASLMSMSNMYVVDVTIGKRSIFYKHRDSGFYPTWIYVMAELLSELPLQLLEVVIVSFISFFFVGFQLSTFGVFFLAIFMISISFTSVFKAISANTRKASTAQGLAIGFAALSMCFSGYLVTKQSIPDYFVWIYWIVPTPWILRILTVNEFKSSGQNGRYDKLVVQPGMPAVRLGDIYLQSFSIQQEEHWIWLGFIYLSALIVLCQLLYALGLHFRRLDYERPMIVEPKKPRGGSGKEGAVLDTSMVSFLSQATALQVDRAALELLASVSPQPPAVSLALKDLGYSVRVPAPPDAGVKWTEKSLINNVNALFKPGTITALMGSSGAGKTTLMDVIAGRKTSGTISGQILVNGHFQNLRSFARISGYVEQTDIHIPTQTVREALLFSARHRLPAETTEEDKQKVVEAVIDLVELRPILNKAIGEKGVGLSVEQRKRVTIGVEMVANPSVLFLDEPTSGLDIRAARIIMLVLRRIALSGRTIICTVHQPSQEIFCMFDNLLLLKKGGWTVYNGDLGPSYQHPVTGELRFSGKNMINFFESSSERTIKFQEGMNPAEYMLDVIGAGLNVRKEEDAVDFVRHYQESPLAQRVMNELQSLLLGQEIHFQTKCALGIVAQSLLSVRRWVRSYWRDVGYSLNRLIVVVGIAFLFSLNIVSLDVSKINDQASLQSFNGVLFAGLFFTCAVQTVMTVGVISNSRIVYYKEIAAGMYDPFAFLFGITVAEIPYFLAVVLLHMVIFYPLAGLWTSAEDIAIYAISLFLFAGVFCFWGQMLSALLPSVHTASLAAGPTVGMMVLFCGFFMPESAIPYPWRILYYAFPARYGL</sequence>
<dbReference type="PROSITE" id="PS00211">
    <property type="entry name" value="ABC_TRANSPORTER_1"/>
    <property type="match status" value="1"/>
</dbReference>
<dbReference type="InterPro" id="IPR017871">
    <property type="entry name" value="ABC_transporter-like_CS"/>
</dbReference>
<name>L1IFS8_GUITC</name>
<feature type="transmembrane region" description="Helical" evidence="10">
    <location>
        <begin position="1055"/>
        <end position="1075"/>
    </location>
</feature>
<dbReference type="Pfam" id="PF00005">
    <property type="entry name" value="ABC_tran"/>
    <property type="match status" value="2"/>
</dbReference>